<keyword evidence="4" id="KW-1185">Reference proteome</keyword>
<keyword evidence="3" id="KW-0489">Methyltransferase</keyword>
<dbReference type="Pfam" id="PF13649">
    <property type="entry name" value="Methyltransf_25"/>
    <property type="match status" value="1"/>
</dbReference>
<protein>
    <submittedName>
        <fullName evidence="3">Methyltransferase family protein</fullName>
    </submittedName>
</protein>
<organism evidence="3 4">
    <name type="scientific">Azospira oryzae</name>
    <dbReference type="NCBI Taxonomy" id="146939"/>
    <lineage>
        <taxon>Bacteria</taxon>
        <taxon>Pseudomonadati</taxon>
        <taxon>Pseudomonadota</taxon>
        <taxon>Betaproteobacteria</taxon>
        <taxon>Rhodocyclales</taxon>
        <taxon>Rhodocyclaceae</taxon>
        <taxon>Azospira</taxon>
    </lineage>
</organism>
<reference evidence="3 4" key="1">
    <citation type="submission" date="2019-02" db="EMBL/GenBank/DDBJ databases">
        <title>Genomic Encyclopedia of Type Strains, Phase IV (KMG-IV): sequencing the most valuable type-strain genomes for metagenomic binning, comparative biology and taxonomic classification.</title>
        <authorList>
            <person name="Goeker M."/>
        </authorList>
    </citation>
    <scope>NUCLEOTIDE SEQUENCE [LARGE SCALE GENOMIC DNA]</scope>
    <source>
        <strain evidence="3 4">DSM 21223</strain>
    </source>
</reference>
<gene>
    <name evidence="3" type="ORF">EV678_0920</name>
</gene>
<comment type="caution">
    <text evidence="3">The sequence shown here is derived from an EMBL/GenBank/DDBJ whole genome shotgun (WGS) entry which is preliminary data.</text>
</comment>
<accession>A0ABY0IS60</accession>
<sequence length="206" mass="22589">MSQHEKFWSERFSAAGEDYLFGTAPTRFLALHEFLLGAGSTALSVADGEGRNSVWLAEQGLQVTAVEVSPVAVDKARRLAAGRGVLVDFQVADLLAWVWPEAAYDLVLAVFIQFANPAEQERIFAGMAQALKPGGRLLLHGYTPKQLEYRTGGPSAVENLYTPELLRQAFAGLEIEELREYEAELYEGLAHRGRSALIDLVARKPG</sequence>
<dbReference type="Proteomes" id="UP000292136">
    <property type="component" value="Unassembled WGS sequence"/>
</dbReference>
<evidence type="ECO:0000259" key="2">
    <source>
        <dbReference type="Pfam" id="PF13649"/>
    </source>
</evidence>
<dbReference type="Gene3D" id="3.40.50.150">
    <property type="entry name" value="Vaccinia Virus protein VP39"/>
    <property type="match status" value="1"/>
</dbReference>
<feature type="domain" description="Methyltransferase" evidence="2">
    <location>
        <begin position="43"/>
        <end position="135"/>
    </location>
</feature>
<name>A0ABY0IS60_9RHOO</name>
<keyword evidence="1" id="KW-0808">Transferase</keyword>
<dbReference type="GO" id="GO:0008168">
    <property type="term" value="F:methyltransferase activity"/>
    <property type="evidence" value="ECO:0007669"/>
    <property type="project" value="UniProtKB-KW"/>
</dbReference>
<dbReference type="PANTHER" id="PTHR43861:SF3">
    <property type="entry name" value="PUTATIVE (AFU_ORTHOLOGUE AFUA_2G14390)-RELATED"/>
    <property type="match status" value="1"/>
</dbReference>
<evidence type="ECO:0000313" key="3">
    <source>
        <dbReference type="EMBL" id="RZT90109.1"/>
    </source>
</evidence>
<dbReference type="CDD" id="cd02440">
    <property type="entry name" value="AdoMet_MTases"/>
    <property type="match status" value="1"/>
</dbReference>
<dbReference type="RefSeq" id="WP_130458662.1">
    <property type="nucleotide sequence ID" value="NZ_SHKM01000001.1"/>
</dbReference>
<evidence type="ECO:0000256" key="1">
    <source>
        <dbReference type="ARBA" id="ARBA00022679"/>
    </source>
</evidence>
<dbReference type="InterPro" id="IPR041698">
    <property type="entry name" value="Methyltransf_25"/>
</dbReference>
<dbReference type="PANTHER" id="PTHR43861">
    <property type="entry name" value="TRANS-ACONITATE 2-METHYLTRANSFERASE-RELATED"/>
    <property type="match status" value="1"/>
</dbReference>
<evidence type="ECO:0000313" key="4">
    <source>
        <dbReference type="Proteomes" id="UP000292136"/>
    </source>
</evidence>
<dbReference type="GO" id="GO:0032259">
    <property type="term" value="P:methylation"/>
    <property type="evidence" value="ECO:0007669"/>
    <property type="project" value="UniProtKB-KW"/>
</dbReference>
<dbReference type="SUPFAM" id="SSF53335">
    <property type="entry name" value="S-adenosyl-L-methionine-dependent methyltransferases"/>
    <property type="match status" value="1"/>
</dbReference>
<dbReference type="InterPro" id="IPR029063">
    <property type="entry name" value="SAM-dependent_MTases_sf"/>
</dbReference>
<dbReference type="EMBL" id="SHKM01000001">
    <property type="protein sequence ID" value="RZT90109.1"/>
    <property type="molecule type" value="Genomic_DNA"/>
</dbReference>
<proteinExistence type="predicted"/>